<dbReference type="InterPro" id="IPR019966">
    <property type="entry name" value="F420-dep_enz_PPOX_Rv3369"/>
</dbReference>
<dbReference type="Proteomes" id="UP000569914">
    <property type="component" value="Unassembled WGS sequence"/>
</dbReference>
<evidence type="ECO:0000256" key="1">
    <source>
        <dbReference type="ARBA" id="ARBA00023002"/>
    </source>
</evidence>
<keyword evidence="1" id="KW-0560">Oxidoreductase</keyword>
<sequence length="147" mass="16224">MTKTSALDSGVDLDPERLERVRGRLASNLIAWLTTVDRRGQPHSVPVWFLHRDDGTVLVYTRPGKHKLAALEQNPRVSLVLDVTDIGRDVIRIEGKARIDPAVPPADQVPAFTVKYAERIGALFDSAAEFAAMFSVPIVIVPERLMG</sequence>
<evidence type="ECO:0000313" key="3">
    <source>
        <dbReference type="EMBL" id="NYE74837.1"/>
    </source>
</evidence>
<protein>
    <submittedName>
        <fullName evidence="3">PPOX class probable F420-dependent enzyme</fullName>
    </submittedName>
</protein>
<dbReference type="GO" id="GO:0016627">
    <property type="term" value="F:oxidoreductase activity, acting on the CH-CH group of donors"/>
    <property type="evidence" value="ECO:0007669"/>
    <property type="project" value="TreeGrafter"/>
</dbReference>
<dbReference type="Pfam" id="PF01243">
    <property type="entry name" value="PNPOx_N"/>
    <property type="match status" value="1"/>
</dbReference>
<dbReference type="RefSeq" id="WP_179757428.1">
    <property type="nucleotide sequence ID" value="NZ_JACCBU010000001.1"/>
</dbReference>
<dbReference type="InterPro" id="IPR012349">
    <property type="entry name" value="Split_barrel_FMN-bd"/>
</dbReference>
<dbReference type="AlphaFoldDB" id="A0A7Y9LED6"/>
<keyword evidence="4" id="KW-1185">Reference proteome</keyword>
<gene>
    <name evidence="3" type="ORF">BKA15_006166</name>
</gene>
<accession>A0A7Y9LED6</accession>
<comment type="caution">
    <text evidence="3">The sequence shown here is derived from an EMBL/GenBank/DDBJ whole genome shotgun (WGS) entry which is preliminary data.</text>
</comment>
<name>A0A7Y9LED6_9ACTN</name>
<dbReference type="GO" id="GO:0070967">
    <property type="term" value="F:coenzyme F420 binding"/>
    <property type="evidence" value="ECO:0007669"/>
    <property type="project" value="TreeGrafter"/>
</dbReference>
<dbReference type="PANTHER" id="PTHR35176">
    <property type="entry name" value="HEME OXYGENASE HI_0854-RELATED"/>
    <property type="match status" value="1"/>
</dbReference>
<dbReference type="Gene3D" id="2.30.110.10">
    <property type="entry name" value="Electron Transport, Fmn-binding Protein, Chain A"/>
    <property type="match status" value="1"/>
</dbReference>
<feature type="domain" description="Pyridoxamine 5'-phosphate oxidase N-terminal" evidence="2">
    <location>
        <begin position="19"/>
        <end position="122"/>
    </location>
</feature>
<proteinExistence type="predicted"/>
<dbReference type="EMBL" id="JACCBU010000001">
    <property type="protein sequence ID" value="NYE74837.1"/>
    <property type="molecule type" value="Genomic_DNA"/>
</dbReference>
<dbReference type="SUPFAM" id="SSF50475">
    <property type="entry name" value="FMN-binding split barrel"/>
    <property type="match status" value="1"/>
</dbReference>
<reference evidence="3 4" key="1">
    <citation type="submission" date="2020-07" db="EMBL/GenBank/DDBJ databases">
        <title>Sequencing the genomes of 1000 actinobacteria strains.</title>
        <authorList>
            <person name="Klenk H.-P."/>
        </authorList>
    </citation>
    <scope>NUCLEOTIDE SEQUENCE [LARGE SCALE GENOMIC DNA]</scope>
    <source>
        <strain evidence="3 4">DSM 22083</strain>
    </source>
</reference>
<dbReference type="InterPro" id="IPR011576">
    <property type="entry name" value="Pyridox_Oxase_N"/>
</dbReference>
<dbReference type="InterPro" id="IPR052019">
    <property type="entry name" value="F420H2_bilvrd_red/Heme_oxyg"/>
</dbReference>
<evidence type="ECO:0000259" key="2">
    <source>
        <dbReference type="Pfam" id="PF01243"/>
    </source>
</evidence>
<dbReference type="PANTHER" id="PTHR35176:SF6">
    <property type="entry name" value="HEME OXYGENASE HI_0854-RELATED"/>
    <property type="match status" value="1"/>
</dbReference>
<dbReference type="GO" id="GO:0005829">
    <property type="term" value="C:cytosol"/>
    <property type="evidence" value="ECO:0007669"/>
    <property type="project" value="TreeGrafter"/>
</dbReference>
<dbReference type="NCBIfam" id="TIGR03667">
    <property type="entry name" value="Rv3369"/>
    <property type="match status" value="1"/>
</dbReference>
<evidence type="ECO:0000313" key="4">
    <source>
        <dbReference type="Proteomes" id="UP000569914"/>
    </source>
</evidence>
<organism evidence="3 4">
    <name type="scientific">Microlunatus parietis</name>
    <dbReference type="NCBI Taxonomy" id="682979"/>
    <lineage>
        <taxon>Bacteria</taxon>
        <taxon>Bacillati</taxon>
        <taxon>Actinomycetota</taxon>
        <taxon>Actinomycetes</taxon>
        <taxon>Propionibacteriales</taxon>
        <taxon>Propionibacteriaceae</taxon>
        <taxon>Microlunatus</taxon>
    </lineage>
</organism>